<dbReference type="RefSeq" id="WP_189059026.1">
    <property type="nucleotide sequence ID" value="NZ_BMOR01000027.1"/>
</dbReference>
<reference evidence="4" key="1">
    <citation type="journal article" date="2019" name="Int. J. Syst. Evol. Microbiol.">
        <title>The Global Catalogue of Microorganisms (GCM) 10K type strain sequencing project: providing services to taxonomists for standard genome sequencing and annotation.</title>
        <authorList>
            <consortium name="The Broad Institute Genomics Platform"/>
            <consortium name="The Broad Institute Genome Sequencing Center for Infectious Disease"/>
            <person name="Wu L."/>
            <person name="Ma J."/>
        </authorList>
    </citation>
    <scope>NUCLEOTIDE SEQUENCE [LARGE SCALE GENOMIC DNA]</scope>
    <source>
        <strain evidence="4">JCM 16918</strain>
    </source>
</reference>
<sequence>MKPTHLLTLMTALAIGSASAATPTVSATKGTNAGTVITNVATATFDDPTTGNPLATPIPSNAVTTTVMEKAAFNITYADGSSDTASTNTPAGAPATYQISAVPGQAAYFKYTAVNNGNSTQNITLLAPAVTGLSASSVKYYSAAPIDTNADGRIDATDLSATANTSKEITSLTVAPAGDDPSTKDKVETNTGLQDFYLVYATPSVAKDTVVGATPIGQGQQWDGSGNPVVFETATTLYYQYNKVTVQTASGVVGPSGFPAGNATATTYTSGSTTISELNDVQTAAPAKATTSVTFTNTLKNSGDQNDDFTLIVPPGGAPTGTIVTFLTSTGAAFNTTGETFSITSGTNGTYNVTYKLVNGAPTIIGLQPGDSASYQTKVDYTNTPSAKYSVQIGVDSSKEIDVDPSNTADDQTTNVVNVPGVTFGNGDNNATTAPTDTAAPASGNPGQTVTFPLEIKNTGGSADTYYVTSSTLTFTVVDTATGAQTTVNVTPNYYPDADCNGVADSTTEITSSNLLSVAGGATSCVVMSVTIPAGATVQNVTFNETLKGTLVGDTALTVADEITVNLTNTNVPGTNTGGSGFAMAKFVEGGATTTPYQGITPPTGYGTGLGTGVVPGGTIRYVIIGKNTYNTTLSGIVLSDVLDANVNYAAATCAVYSLANTLIASKTCTASNVSGTVRTSGVTLASGEYVRVDLSVTVK</sequence>
<dbReference type="InterPro" id="IPR018247">
    <property type="entry name" value="EF_Hand_1_Ca_BS"/>
</dbReference>
<evidence type="ECO:0000256" key="2">
    <source>
        <dbReference type="SAM" id="SignalP"/>
    </source>
</evidence>
<gene>
    <name evidence="3" type="ORF">GCM10010842_35200</name>
</gene>
<comment type="caution">
    <text evidence="3">The sequence shown here is derived from an EMBL/GenBank/DDBJ whole genome shotgun (WGS) entry which is preliminary data.</text>
</comment>
<organism evidence="3 4">
    <name type="scientific">Deinococcus daejeonensis</name>
    <dbReference type="NCBI Taxonomy" id="1007098"/>
    <lineage>
        <taxon>Bacteria</taxon>
        <taxon>Thermotogati</taxon>
        <taxon>Deinococcota</taxon>
        <taxon>Deinococci</taxon>
        <taxon>Deinococcales</taxon>
        <taxon>Deinococcaceae</taxon>
        <taxon>Deinococcus</taxon>
    </lineage>
</organism>
<evidence type="ECO:0000256" key="1">
    <source>
        <dbReference type="SAM" id="MobiDB-lite"/>
    </source>
</evidence>
<evidence type="ECO:0008006" key="5">
    <source>
        <dbReference type="Google" id="ProtNLM"/>
    </source>
</evidence>
<proteinExistence type="predicted"/>
<feature type="region of interest" description="Disordered" evidence="1">
    <location>
        <begin position="424"/>
        <end position="447"/>
    </location>
</feature>
<feature type="compositionally biased region" description="Low complexity" evidence="1">
    <location>
        <begin position="428"/>
        <end position="442"/>
    </location>
</feature>
<dbReference type="PROSITE" id="PS00018">
    <property type="entry name" value="EF_HAND_1"/>
    <property type="match status" value="1"/>
</dbReference>
<feature type="chain" id="PRO_5046456566" description="DUF11 domain-containing protein" evidence="2">
    <location>
        <begin position="21"/>
        <end position="700"/>
    </location>
</feature>
<keyword evidence="4" id="KW-1185">Reference proteome</keyword>
<feature type="signal peptide" evidence="2">
    <location>
        <begin position="1"/>
        <end position="20"/>
    </location>
</feature>
<dbReference type="EMBL" id="BMOR01000027">
    <property type="protein sequence ID" value="GGN45563.1"/>
    <property type="molecule type" value="Genomic_DNA"/>
</dbReference>
<accession>A0ABQ2JDX8</accession>
<evidence type="ECO:0000313" key="4">
    <source>
        <dbReference type="Proteomes" id="UP000645517"/>
    </source>
</evidence>
<dbReference type="Proteomes" id="UP000645517">
    <property type="component" value="Unassembled WGS sequence"/>
</dbReference>
<protein>
    <recommendedName>
        <fullName evidence="5">DUF11 domain-containing protein</fullName>
    </recommendedName>
</protein>
<keyword evidence="2" id="KW-0732">Signal</keyword>
<evidence type="ECO:0000313" key="3">
    <source>
        <dbReference type="EMBL" id="GGN45563.1"/>
    </source>
</evidence>
<name>A0ABQ2JDX8_9DEIO</name>